<dbReference type="EMBL" id="BLLG01000022">
    <property type="protein sequence ID" value="GFH39016.1"/>
    <property type="molecule type" value="Genomic_DNA"/>
</dbReference>
<name>A0A6A0B1M4_9ACTN</name>
<proteinExistence type="predicted"/>
<gene>
    <name evidence="1" type="ORF">SCWH03_52810</name>
</gene>
<evidence type="ECO:0000313" key="2">
    <source>
        <dbReference type="Proteomes" id="UP000484988"/>
    </source>
</evidence>
<sequence length="128" mass="13039">MYTRDSATAPATGATTAPQLFDSIATPVAKAAADAAWPEGKDVVNGCRLSRRTSGTASSTGRARRTDRLATVLIVAEASASEAAPRTAALRDRAPCPKTAIPAAVPNHRRPWSAALLSLGSTGSAPGQ</sequence>
<evidence type="ECO:0000313" key="1">
    <source>
        <dbReference type="EMBL" id="GFH39016.1"/>
    </source>
</evidence>
<keyword evidence="2" id="KW-1185">Reference proteome</keyword>
<accession>A0A6A0B1M4</accession>
<organism evidence="1 2">
    <name type="scientific">Streptomyces pacificus</name>
    <dbReference type="NCBI Taxonomy" id="2705029"/>
    <lineage>
        <taxon>Bacteria</taxon>
        <taxon>Bacillati</taxon>
        <taxon>Actinomycetota</taxon>
        <taxon>Actinomycetes</taxon>
        <taxon>Kitasatosporales</taxon>
        <taxon>Streptomycetaceae</taxon>
        <taxon>Streptomyces</taxon>
    </lineage>
</organism>
<comment type="caution">
    <text evidence="1">The sequence shown here is derived from an EMBL/GenBank/DDBJ whole genome shotgun (WGS) entry which is preliminary data.</text>
</comment>
<protein>
    <submittedName>
        <fullName evidence="1">Uncharacterized protein</fullName>
    </submittedName>
</protein>
<dbReference type="AlphaFoldDB" id="A0A6A0B1M4"/>
<dbReference type="Proteomes" id="UP000484988">
    <property type="component" value="Unassembled WGS sequence"/>
</dbReference>
<reference evidence="1 2" key="1">
    <citation type="submission" date="2020-02" db="EMBL/GenBank/DDBJ databases">
        <title>Whole Genome Shotgun Sequence of Streptomyces sp. strain CWH03.</title>
        <authorList>
            <person name="Dohra H."/>
            <person name="Kodani S."/>
            <person name="Yamamura H."/>
        </authorList>
    </citation>
    <scope>NUCLEOTIDE SEQUENCE [LARGE SCALE GENOMIC DNA]</scope>
    <source>
        <strain evidence="1 2">CWH03</strain>
    </source>
</reference>